<feature type="coiled-coil region" evidence="1">
    <location>
        <begin position="285"/>
        <end position="312"/>
    </location>
</feature>
<dbReference type="KEGG" id="cal:CAALFM_CR09560CA"/>
<reference evidence="3 4" key="1">
    <citation type="journal article" date="2004" name="Proc. Natl. Acad. Sci. U.S.A.">
        <title>The diploid genome sequence of Candida albicans.</title>
        <authorList>
            <person name="Jones T."/>
            <person name="Federspiel N.A."/>
            <person name="Chibana H."/>
            <person name="Dungan J."/>
            <person name="Kalman S."/>
            <person name="Magee B.B."/>
            <person name="Newport G."/>
            <person name="Thorstenson Y.R."/>
            <person name="Agabian N."/>
            <person name="Magee P.T."/>
            <person name="Davis R.W."/>
            <person name="Scherer S."/>
        </authorList>
    </citation>
    <scope>NUCLEOTIDE SEQUENCE [LARGE SCALE GENOMIC DNA]</scope>
    <source>
        <strain evidence="4">SC5314 / ATCC MYA-2876</strain>
    </source>
</reference>
<dbReference type="SMR" id="A0A1D8PU00"/>
<keyword evidence="1" id="KW-0175">Coiled coil</keyword>
<organism evidence="3 4">
    <name type="scientific">Candida albicans (strain SC5314 / ATCC MYA-2876)</name>
    <name type="common">Yeast</name>
    <dbReference type="NCBI Taxonomy" id="237561"/>
    <lineage>
        <taxon>Eukaryota</taxon>
        <taxon>Fungi</taxon>
        <taxon>Dikarya</taxon>
        <taxon>Ascomycota</taxon>
        <taxon>Saccharomycotina</taxon>
        <taxon>Pichiomycetes</taxon>
        <taxon>Debaryomycetaceae</taxon>
        <taxon>Candida/Lodderomyces clade</taxon>
        <taxon>Candida</taxon>
    </lineage>
</organism>
<name>A0A1D8PU00_CANAL</name>
<dbReference type="OMA" id="LYIHSRT"/>
<dbReference type="VEuPathDB" id="FungiDB:CR_09560C_A"/>
<evidence type="ECO:0000313" key="4">
    <source>
        <dbReference type="Proteomes" id="UP000000559"/>
    </source>
</evidence>
<dbReference type="PANTHER" id="PTHR48420">
    <property type="entry name" value="NON-HAEM DIOXYGENASE N-TERMINAL DOMAIN-CONTAINING PROTEIN"/>
    <property type="match status" value="1"/>
</dbReference>
<dbReference type="STRING" id="237561.A0A1D8PU00"/>
<dbReference type="OrthoDB" id="438224at2759"/>
<proteinExistence type="predicted"/>
<reference evidence="3 4" key="3">
    <citation type="journal article" date="2013" name="Genome Biol.">
        <title>Assembly of a phased diploid Candida albicans genome facilitates allele-specific measurements and provides a simple model for repeat and indel structure.</title>
        <authorList>
            <person name="Muzzey D."/>
            <person name="Schwartz K."/>
            <person name="Weissman J.S."/>
            <person name="Sherlock G."/>
        </authorList>
    </citation>
    <scope>NUCLEOTIDE SEQUENCE [LARGE SCALE GENOMIC DNA]</scope>
    <source>
        <strain evidence="4">SC5314 / ATCC MYA-2876</strain>
    </source>
</reference>
<dbReference type="RefSeq" id="XP_711305.1">
    <property type="nucleotide sequence ID" value="XM_706213.1"/>
</dbReference>
<dbReference type="GeneID" id="3647099"/>
<dbReference type="AlphaFoldDB" id="A0A1D8PU00"/>
<dbReference type="CGD" id="CAL0000197115">
    <property type="gene designation" value="orf19.6606"/>
</dbReference>
<dbReference type="PANTHER" id="PTHR48420:SF1">
    <property type="entry name" value="NON-HAEM DIOXYGENASE N-TERMINAL DOMAIN-CONTAINING PROTEIN"/>
    <property type="match status" value="1"/>
</dbReference>
<reference evidence="3 4" key="2">
    <citation type="journal article" date="2007" name="Genome Biol.">
        <title>Assembly of the Candida albicans genome into sixteen supercontigs aligned on the eight chromosomes.</title>
        <authorList>
            <person name="van het Hoog M."/>
            <person name="Rast T.J."/>
            <person name="Martchenko M."/>
            <person name="Grindle S."/>
            <person name="Dignard D."/>
            <person name="Hogues H."/>
            <person name="Cuomo C."/>
            <person name="Berriman M."/>
            <person name="Scherer S."/>
            <person name="Magee B.B."/>
            <person name="Whiteway M."/>
            <person name="Chibana H."/>
            <person name="Nantel A."/>
            <person name="Magee P.T."/>
        </authorList>
    </citation>
    <scope>GENOME REANNOTATION</scope>
    <source>
        <strain evidence="4">SC5314 / ATCC MYA-2876</strain>
    </source>
</reference>
<dbReference type="SUPFAM" id="SSF51197">
    <property type="entry name" value="Clavaminate synthase-like"/>
    <property type="match status" value="1"/>
</dbReference>
<evidence type="ECO:0000313" key="3">
    <source>
        <dbReference type="EMBL" id="AOW31614.1"/>
    </source>
</evidence>
<sequence>MVVKKNRFCPAPAPRPHFYFFLLTSSIQGKNLFHNISITTYQICPRPRPRPRPLTYLMSCDSPIIVSLNDLKTDEGYPGLKDEILEKAFGPNSLGIIIIKDLPIQFVELRKKVLISASKLANLPTDQLKSLECEKNYWLTGWSCGKEKLRQTNNNNNNNNYSIPDDKKGSFYINCSFYKDDKLESPPQELVDKFPNHLTYTMKNIWPPEDENSGLIGFKQNLKNLCNLIISISESVAINCDKYIKSHYPNDYPSNDYLTKIVQNSTCTKARLLHYFPNYNYNYNYNNKEEEKEEEEDNNNLTDLEAEALSDDNWCGEHLDHSCLTGLTSALYIDESKGLNPHHAAAAAAVVLDNSSPDLDPDSGLYIKNRQNDKIIKINIPHDCLAFQSGSTLQQVSKNKFKAVPHFVKSGNNNKGKSIARNTLAVFIQPNLDEMVNEMENFAQYSDRILKSNH</sequence>
<dbReference type="eggNOG" id="ENOG502QRGK">
    <property type="taxonomic scope" value="Eukaryota"/>
</dbReference>
<dbReference type="InParanoid" id="A0A1D8PU00"/>
<gene>
    <name evidence="3" type="ordered locus">CAALFM_CR09560CA</name>
    <name evidence="2" type="ordered locus">orf19.6606</name>
</gene>
<accession>A0A1D8PU00</accession>
<protein>
    <submittedName>
        <fullName evidence="3">Uncharacterized protein</fullName>
    </submittedName>
</protein>
<dbReference type="Proteomes" id="UP000000559">
    <property type="component" value="Chromosome R"/>
</dbReference>
<dbReference type="InterPro" id="IPR027443">
    <property type="entry name" value="IPNS-like_sf"/>
</dbReference>
<dbReference type="FunFam" id="2.60.120.330:FF:000071">
    <property type="entry name" value="Predicted protein"/>
    <property type="match status" value="1"/>
</dbReference>
<dbReference type="EMBL" id="CP017630">
    <property type="protein sequence ID" value="AOW31614.1"/>
    <property type="molecule type" value="Genomic_DNA"/>
</dbReference>
<dbReference type="Gene3D" id="2.60.120.330">
    <property type="entry name" value="B-lactam Antibiotic, Isopenicillin N Synthase, Chain"/>
    <property type="match status" value="1"/>
</dbReference>
<evidence type="ECO:0000313" key="2">
    <source>
        <dbReference type="CGD" id="CAL0000197115"/>
    </source>
</evidence>
<evidence type="ECO:0000256" key="1">
    <source>
        <dbReference type="SAM" id="Coils"/>
    </source>
</evidence>
<keyword evidence="4" id="KW-1185">Reference proteome</keyword>